<gene>
    <name evidence="1" type="ORF">HPB48_004960</name>
</gene>
<keyword evidence="2" id="KW-1185">Reference proteome</keyword>
<dbReference type="OrthoDB" id="6488317at2759"/>
<dbReference type="VEuPathDB" id="VectorBase:HLOH_060996"/>
<evidence type="ECO:0008006" key="3">
    <source>
        <dbReference type="Google" id="ProtNLM"/>
    </source>
</evidence>
<dbReference type="EMBL" id="JABSTR010000006">
    <property type="protein sequence ID" value="KAH9373215.1"/>
    <property type="molecule type" value="Genomic_DNA"/>
</dbReference>
<dbReference type="GO" id="GO:0036297">
    <property type="term" value="P:interstrand cross-link repair"/>
    <property type="evidence" value="ECO:0007669"/>
    <property type="project" value="InterPro"/>
</dbReference>
<reference evidence="1 2" key="1">
    <citation type="journal article" date="2020" name="Cell">
        <title>Large-Scale Comparative Analyses of Tick Genomes Elucidate Their Genetic Diversity and Vector Capacities.</title>
        <authorList>
            <consortium name="Tick Genome and Microbiome Consortium (TIGMIC)"/>
            <person name="Jia N."/>
            <person name="Wang J."/>
            <person name="Shi W."/>
            <person name="Du L."/>
            <person name="Sun Y."/>
            <person name="Zhan W."/>
            <person name="Jiang J.F."/>
            <person name="Wang Q."/>
            <person name="Zhang B."/>
            <person name="Ji P."/>
            <person name="Bell-Sakyi L."/>
            <person name="Cui X.M."/>
            <person name="Yuan T.T."/>
            <person name="Jiang B.G."/>
            <person name="Yang W.F."/>
            <person name="Lam T.T."/>
            <person name="Chang Q.C."/>
            <person name="Ding S.J."/>
            <person name="Wang X.J."/>
            <person name="Zhu J.G."/>
            <person name="Ruan X.D."/>
            <person name="Zhao L."/>
            <person name="Wei J.T."/>
            <person name="Ye R.Z."/>
            <person name="Que T.C."/>
            <person name="Du C.H."/>
            <person name="Zhou Y.H."/>
            <person name="Cheng J.X."/>
            <person name="Dai P.F."/>
            <person name="Guo W.B."/>
            <person name="Han X.H."/>
            <person name="Huang E.J."/>
            <person name="Li L.F."/>
            <person name="Wei W."/>
            <person name="Gao Y.C."/>
            <person name="Liu J.Z."/>
            <person name="Shao H.Z."/>
            <person name="Wang X."/>
            <person name="Wang C.C."/>
            <person name="Yang T.C."/>
            <person name="Huo Q.B."/>
            <person name="Li W."/>
            <person name="Chen H.Y."/>
            <person name="Chen S.E."/>
            <person name="Zhou L.G."/>
            <person name="Ni X.B."/>
            <person name="Tian J.H."/>
            <person name="Sheng Y."/>
            <person name="Liu T."/>
            <person name="Pan Y.S."/>
            <person name="Xia L.Y."/>
            <person name="Li J."/>
            <person name="Zhao F."/>
            <person name="Cao W.C."/>
        </authorList>
    </citation>
    <scope>NUCLEOTIDE SEQUENCE [LARGE SCALE GENOMIC DNA]</scope>
    <source>
        <strain evidence="1">HaeL-2018</strain>
    </source>
</reference>
<dbReference type="GO" id="GO:0043240">
    <property type="term" value="C:Fanconi anaemia nuclear complex"/>
    <property type="evidence" value="ECO:0007669"/>
    <property type="project" value="InterPro"/>
</dbReference>
<dbReference type="PANTHER" id="PTHR32094:SF5">
    <property type="entry name" value="FANCONI ANEMIA GROUP E PROTEIN"/>
    <property type="match status" value="1"/>
</dbReference>
<evidence type="ECO:0000313" key="1">
    <source>
        <dbReference type="EMBL" id="KAH9373215.1"/>
    </source>
</evidence>
<dbReference type="AlphaFoldDB" id="A0A9J6GEK2"/>
<dbReference type="PANTHER" id="PTHR32094">
    <property type="entry name" value="FANCONI ANEMIA GROUP E PROTEIN"/>
    <property type="match status" value="1"/>
</dbReference>
<accession>A0A9J6GEK2</accession>
<sequence length="369" mass="41194">MFTLYGRVYSDCKRDMLLELLEELKSKGTSEQPRSLETRATPQERCKPLFQFLPCDSEPEPIGDVLDDDTAELDEDPEEIVASNNRELCTHKMDELEVHGAPDDLADLPEEIQLSVARIKEALHSCDEGAVLTEDIRFMVAARPETVAAVCDELETDAIAHSKMFLLLASFAALKGEISLINGVVFVKSVLLPKVASWDENTRARPLVESIVAFAQDLPHVTIEGLVIPLISSEKLGKVQAEVVEMLIREGIPKDYTPVCLRHCTLLRTLQESKACIETLVMFIHSIIQKKGPLESVLTELCYRKTSQVTTKQKKEKNKRARSIFSGVTGFGERMRGLCAMMGASTGEWHRRGAMAPYACMICRLRRAT</sequence>
<protein>
    <recommendedName>
        <fullName evidence="3">Fanconi Anaemia group E protein C-terminal domain-containing protein</fullName>
    </recommendedName>
</protein>
<comment type="caution">
    <text evidence="1">The sequence shown here is derived from an EMBL/GenBank/DDBJ whole genome shotgun (WGS) entry which is preliminary data.</text>
</comment>
<dbReference type="InterPro" id="IPR039685">
    <property type="entry name" value="FANCE"/>
</dbReference>
<dbReference type="Proteomes" id="UP000821853">
    <property type="component" value="Chromosome 4"/>
</dbReference>
<dbReference type="OMA" id="NRELCTH"/>
<organism evidence="1 2">
    <name type="scientific">Haemaphysalis longicornis</name>
    <name type="common">Bush tick</name>
    <dbReference type="NCBI Taxonomy" id="44386"/>
    <lineage>
        <taxon>Eukaryota</taxon>
        <taxon>Metazoa</taxon>
        <taxon>Ecdysozoa</taxon>
        <taxon>Arthropoda</taxon>
        <taxon>Chelicerata</taxon>
        <taxon>Arachnida</taxon>
        <taxon>Acari</taxon>
        <taxon>Parasitiformes</taxon>
        <taxon>Ixodida</taxon>
        <taxon>Ixodoidea</taxon>
        <taxon>Ixodidae</taxon>
        <taxon>Haemaphysalinae</taxon>
        <taxon>Haemaphysalis</taxon>
    </lineage>
</organism>
<evidence type="ECO:0000313" key="2">
    <source>
        <dbReference type="Proteomes" id="UP000821853"/>
    </source>
</evidence>
<name>A0A9J6GEK2_HAELO</name>
<dbReference type="Gene3D" id="1.25.40.480">
    <property type="match status" value="1"/>
</dbReference>
<proteinExistence type="predicted"/>